<protein>
    <submittedName>
        <fullName evidence="2">Uncharacterized protein</fullName>
    </submittedName>
</protein>
<dbReference type="AlphaFoldDB" id="A0AAE0C2B9"/>
<keyword evidence="1" id="KW-1133">Transmembrane helix</keyword>
<feature type="transmembrane region" description="Helical" evidence="1">
    <location>
        <begin position="72"/>
        <end position="92"/>
    </location>
</feature>
<sequence>MGNAHSYPDSRPNTTVLYLQDPAQCCLREDFSALRALPEVVRAKNGCTPQEWEALMYRVETEANFVFGSKSVFGFAIIGGIFALIFIITIVAGIEGLAVVPFMLLAPCVVGYLFFIVMRNQSADSRVQQFIVPMQQQLGRVGIQFAYETMHTGICKPKHARVWRAFTLTDAVQVVFLQPAVQLQQAQMYAPQPVQAYGQQAVPMAQPYGQQAVPMAQPYGQQAVPMAQPYGQQAVPMAQPYGQQAMPMAQPYGQQAVPTAQPYDQQAMPMAQPRPIM</sequence>
<organism evidence="2 3">
    <name type="scientific">Cymbomonas tetramitiformis</name>
    <dbReference type="NCBI Taxonomy" id="36881"/>
    <lineage>
        <taxon>Eukaryota</taxon>
        <taxon>Viridiplantae</taxon>
        <taxon>Chlorophyta</taxon>
        <taxon>Pyramimonadophyceae</taxon>
        <taxon>Pyramimonadales</taxon>
        <taxon>Pyramimonadaceae</taxon>
        <taxon>Cymbomonas</taxon>
    </lineage>
</organism>
<keyword evidence="3" id="KW-1185">Reference proteome</keyword>
<evidence type="ECO:0000313" key="3">
    <source>
        <dbReference type="Proteomes" id="UP001190700"/>
    </source>
</evidence>
<dbReference type="Proteomes" id="UP001190700">
    <property type="component" value="Unassembled WGS sequence"/>
</dbReference>
<dbReference type="EMBL" id="LGRX02030043">
    <property type="protein sequence ID" value="KAK3246230.1"/>
    <property type="molecule type" value="Genomic_DNA"/>
</dbReference>
<name>A0AAE0C2B9_9CHLO</name>
<evidence type="ECO:0000256" key="1">
    <source>
        <dbReference type="SAM" id="Phobius"/>
    </source>
</evidence>
<feature type="transmembrane region" description="Helical" evidence="1">
    <location>
        <begin position="98"/>
        <end position="118"/>
    </location>
</feature>
<comment type="caution">
    <text evidence="2">The sequence shown here is derived from an EMBL/GenBank/DDBJ whole genome shotgun (WGS) entry which is preliminary data.</text>
</comment>
<evidence type="ECO:0000313" key="2">
    <source>
        <dbReference type="EMBL" id="KAK3246230.1"/>
    </source>
</evidence>
<proteinExistence type="predicted"/>
<accession>A0AAE0C2B9</accession>
<gene>
    <name evidence="2" type="ORF">CYMTET_44225</name>
</gene>
<keyword evidence="1" id="KW-0472">Membrane</keyword>
<keyword evidence="1" id="KW-0812">Transmembrane</keyword>
<reference evidence="2 3" key="1">
    <citation type="journal article" date="2015" name="Genome Biol. Evol.">
        <title>Comparative Genomics of a Bacterivorous Green Alga Reveals Evolutionary Causalities and Consequences of Phago-Mixotrophic Mode of Nutrition.</title>
        <authorList>
            <person name="Burns J.A."/>
            <person name="Paasch A."/>
            <person name="Narechania A."/>
            <person name="Kim E."/>
        </authorList>
    </citation>
    <scope>NUCLEOTIDE SEQUENCE [LARGE SCALE GENOMIC DNA]</scope>
    <source>
        <strain evidence="2 3">PLY_AMNH</strain>
    </source>
</reference>